<dbReference type="EMBL" id="JADZGI010000004">
    <property type="protein sequence ID" value="MBH0114712.1"/>
    <property type="molecule type" value="Genomic_DNA"/>
</dbReference>
<dbReference type="GO" id="GO:0043565">
    <property type="term" value="F:sequence-specific DNA binding"/>
    <property type="evidence" value="ECO:0007669"/>
    <property type="project" value="InterPro"/>
</dbReference>
<name>A0A931MM31_9SPHN</name>
<protein>
    <submittedName>
        <fullName evidence="5">AraC family transcriptional regulator</fullName>
    </submittedName>
</protein>
<dbReference type="Pfam" id="PF12833">
    <property type="entry name" value="HTH_18"/>
    <property type="match status" value="1"/>
</dbReference>
<dbReference type="Proteomes" id="UP000617634">
    <property type="component" value="Unassembled WGS sequence"/>
</dbReference>
<feature type="domain" description="HTH araC/xylS-type" evidence="4">
    <location>
        <begin position="164"/>
        <end position="264"/>
    </location>
</feature>
<reference evidence="5" key="1">
    <citation type="submission" date="2020-11" db="EMBL/GenBank/DDBJ databases">
        <title>Novosphingobium aureum sp. nov., a marine bacterium isolated from sediment of a salt flat.</title>
        <authorList>
            <person name="Yoo Y."/>
            <person name="Kim J.-J."/>
        </authorList>
    </citation>
    <scope>NUCLEOTIDE SEQUENCE</scope>
    <source>
        <strain evidence="5">YJ-S2-02</strain>
    </source>
</reference>
<keyword evidence="6" id="KW-1185">Reference proteome</keyword>
<dbReference type="AlphaFoldDB" id="A0A931MM31"/>
<dbReference type="Gene3D" id="1.10.10.60">
    <property type="entry name" value="Homeodomain-like"/>
    <property type="match status" value="1"/>
</dbReference>
<keyword evidence="3" id="KW-0804">Transcription</keyword>
<evidence type="ECO:0000256" key="3">
    <source>
        <dbReference type="ARBA" id="ARBA00023163"/>
    </source>
</evidence>
<keyword evidence="1" id="KW-0805">Transcription regulation</keyword>
<comment type="caution">
    <text evidence="5">The sequence shown here is derived from an EMBL/GenBank/DDBJ whole genome shotgun (WGS) entry which is preliminary data.</text>
</comment>
<sequence>MPPICKITANYMRTSPRLRRYFTGIFLIEIDVENGEVVEDFMFPDWATLRFNQSPAVAGSTRDGDVLGTSTLSVSGPRSQEVYVRTGSLRQWGVLIHPVGWVSLIGKPANEYANCLVDGFVDPAFERFRPLARTLFGPKPDPAAELARLSEFFLGLRPFEDPAVDTIEAVFEALKDPEIESVTALVERVGTGRRTLERLCLRAFGFPPKTLLRRQRFMRSLTHFTMDPSLKWIGALDASYHDQAQFVRDFRDFMGMTPSEYGRRYKPVVEPVIHERVRFSNELAASRAQVWAASGI</sequence>
<dbReference type="RefSeq" id="WP_197166430.1">
    <property type="nucleotide sequence ID" value="NZ_JADZGI010000004.1"/>
</dbReference>
<dbReference type="SMART" id="SM00342">
    <property type="entry name" value="HTH_ARAC"/>
    <property type="match status" value="1"/>
</dbReference>
<dbReference type="InterPro" id="IPR050204">
    <property type="entry name" value="AraC_XylS_family_regulators"/>
</dbReference>
<accession>A0A931MM31</accession>
<evidence type="ECO:0000256" key="1">
    <source>
        <dbReference type="ARBA" id="ARBA00023015"/>
    </source>
</evidence>
<keyword evidence="2" id="KW-0238">DNA-binding</keyword>
<dbReference type="PROSITE" id="PS01124">
    <property type="entry name" value="HTH_ARAC_FAMILY_2"/>
    <property type="match status" value="1"/>
</dbReference>
<evidence type="ECO:0000256" key="2">
    <source>
        <dbReference type="ARBA" id="ARBA00023125"/>
    </source>
</evidence>
<dbReference type="GO" id="GO:0003700">
    <property type="term" value="F:DNA-binding transcription factor activity"/>
    <property type="evidence" value="ECO:0007669"/>
    <property type="project" value="InterPro"/>
</dbReference>
<dbReference type="PANTHER" id="PTHR46796:SF15">
    <property type="entry name" value="BLL1074 PROTEIN"/>
    <property type="match status" value="1"/>
</dbReference>
<dbReference type="InterPro" id="IPR018060">
    <property type="entry name" value="HTH_AraC"/>
</dbReference>
<dbReference type="PANTHER" id="PTHR46796">
    <property type="entry name" value="HTH-TYPE TRANSCRIPTIONAL ACTIVATOR RHAS-RELATED"/>
    <property type="match status" value="1"/>
</dbReference>
<organism evidence="5 6">
    <name type="scientific">Novosphingobium aureum</name>
    <dbReference type="NCBI Taxonomy" id="2792964"/>
    <lineage>
        <taxon>Bacteria</taxon>
        <taxon>Pseudomonadati</taxon>
        <taxon>Pseudomonadota</taxon>
        <taxon>Alphaproteobacteria</taxon>
        <taxon>Sphingomonadales</taxon>
        <taxon>Sphingomonadaceae</taxon>
        <taxon>Novosphingobium</taxon>
    </lineage>
</organism>
<gene>
    <name evidence="5" type="ORF">I5E68_17320</name>
</gene>
<evidence type="ECO:0000313" key="5">
    <source>
        <dbReference type="EMBL" id="MBH0114712.1"/>
    </source>
</evidence>
<proteinExistence type="predicted"/>
<evidence type="ECO:0000313" key="6">
    <source>
        <dbReference type="Proteomes" id="UP000617634"/>
    </source>
</evidence>
<evidence type="ECO:0000259" key="4">
    <source>
        <dbReference type="PROSITE" id="PS01124"/>
    </source>
</evidence>